<dbReference type="InterPro" id="IPR036249">
    <property type="entry name" value="Thioredoxin-like_sf"/>
</dbReference>
<dbReference type="SUPFAM" id="SSF52833">
    <property type="entry name" value="Thioredoxin-like"/>
    <property type="match status" value="1"/>
</dbReference>
<dbReference type="EMBL" id="JBHMQV010000009">
    <property type="protein sequence ID" value="MFC0848860.1"/>
    <property type="molecule type" value="Genomic_DNA"/>
</dbReference>
<feature type="compositionally biased region" description="Low complexity" evidence="6">
    <location>
        <begin position="268"/>
        <end position="285"/>
    </location>
</feature>
<accession>A0ABV6TSW7</accession>
<evidence type="ECO:0000256" key="6">
    <source>
        <dbReference type="SAM" id="MobiDB-lite"/>
    </source>
</evidence>
<reference evidence="9 10" key="1">
    <citation type="submission" date="2024-09" db="EMBL/GenBank/DDBJ databases">
        <authorList>
            <person name="Sun Q."/>
            <person name="Mori K."/>
        </authorList>
    </citation>
    <scope>NUCLEOTIDE SEQUENCE [LARGE SCALE GENOMIC DNA]</scope>
    <source>
        <strain evidence="9 10">JCM 4557</strain>
    </source>
</reference>
<protein>
    <submittedName>
        <fullName evidence="9">DsbA family protein</fullName>
    </submittedName>
</protein>
<name>A0ABV6TSW7_9ACTN</name>
<keyword evidence="7" id="KW-0812">Transmembrane</keyword>
<feature type="region of interest" description="Disordered" evidence="6">
    <location>
        <begin position="1"/>
        <end position="29"/>
    </location>
</feature>
<feature type="compositionally biased region" description="Basic and acidic residues" evidence="6">
    <location>
        <begin position="1"/>
        <end position="26"/>
    </location>
</feature>
<evidence type="ECO:0000256" key="1">
    <source>
        <dbReference type="ARBA" id="ARBA00005791"/>
    </source>
</evidence>
<dbReference type="PANTHER" id="PTHR13887">
    <property type="entry name" value="GLUTATHIONE S-TRANSFERASE KAPPA"/>
    <property type="match status" value="1"/>
</dbReference>
<keyword evidence="2" id="KW-0732">Signal</keyword>
<keyword evidence="7" id="KW-1133">Transmembrane helix</keyword>
<evidence type="ECO:0000256" key="3">
    <source>
        <dbReference type="ARBA" id="ARBA00023002"/>
    </source>
</evidence>
<gene>
    <name evidence="9" type="ORF">ACFH04_34880</name>
</gene>
<feature type="region of interest" description="Disordered" evidence="6">
    <location>
        <begin position="260"/>
        <end position="333"/>
    </location>
</feature>
<evidence type="ECO:0000313" key="10">
    <source>
        <dbReference type="Proteomes" id="UP001589887"/>
    </source>
</evidence>
<dbReference type="Proteomes" id="UP001589887">
    <property type="component" value="Unassembled WGS sequence"/>
</dbReference>
<evidence type="ECO:0000313" key="9">
    <source>
        <dbReference type="EMBL" id="MFC0848860.1"/>
    </source>
</evidence>
<comment type="caution">
    <text evidence="9">The sequence shown here is derived from an EMBL/GenBank/DDBJ whole genome shotgun (WGS) entry which is preliminary data.</text>
</comment>
<keyword evidence="5" id="KW-0676">Redox-active center</keyword>
<feature type="compositionally biased region" description="Low complexity" evidence="6">
    <location>
        <begin position="307"/>
        <end position="320"/>
    </location>
</feature>
<evidence type="ECO:0000259" key="8">
    <source>
        <dbReference type="Pfam" id="PF13462"/>
    </source>
</evidence>
<evidence type="ECO:0000256" key="7">
    <source>
        <dbReference type="SAM" id="Phobius"/>
    </source>
</evidence>
<dbReference type="CDD" id="cd02972">
    <property type="entry name" value="DsbA_family"/>
    <property type="match status" value="1"/>
</dbReference>
<feature type="transmembrane region" description="Helical" evidence="7">
    <location>
        <begin position="32"/>
        <end position="54"/>
    </location>
</feature>
<dbReference type="Gene3D" id="3.40.30.10">
    <property type="entry name" value="Glutaredoxin"/>
    <property type="match status" value="1"/>
</dbReference>
<keyword evidence="3" id="KW-0560">Oxidoreductase</keyword>
<keyword evidence="4" id="KW-1015">Disulfide bond</keyword>
<dbReference type="RefSeq" id="WP_394323232.1">
    <property type="nucleotide sequence ID" value="NZ_JBHMQV010000009.1"/>
</dbReference>
<comment type="similarity">
    <text evidence="1">Belongs to the thioredoxin family. DsbA subfamily.</text>
</comment>
<keyword evidence="7" id="KW-0472">Membrane</keyword>
<keyword evidence="10" id="KW-1185">Reference proteome</keyword>
<dbReference type="Pfam" id="PF13462">
    <property type="entry name" value="Thioredoxin_4"/>
    <property type="match status" value="1"/>
</dbReference>
<evidence type="ECO:0000256" key="4">
    <source>
        <dbReference type="ARBA" id="ARBA00023157"/>
    </source>
</evidence>
<sequence>MSEKNQEGKRTARERLAQERERQRSQDRRRRTMIVAAAVVCVLGLAAVIGVIAANTKSDGKKSTAGPLLAPTGAEGKDNLAIPVGAADAPSTLTVWEDFRCPACAAFENSFRSTIHELEGSGQLRVQYHLATLIDRNLGGSGSLHAANAAGCAQDAGKFSAYHDVLYTNQPKETDDAFAKNSRLIELAQKVPGLDTTAFRSCVEEGKHDSWVAKSNDAFQNGGFSGTPTVQLNGESVFPQKGSEQISPANLKKWVAEANKGKQPGTVSPSQPGAATPSAPSSPVAPSSPPAGAPAEDGAPKHGHALGTAPGTAPKKAPAAVHPSKAVPAHEAP</sequence>
<proteinExistence type="inferred from homology"/>
<dbReference type="PANTHER" id="PTHR13887:SF14">
    <property type="entry name" value="DISULFIDE BOND FORMATION PROTEIN D"/>
    <property type="match status" value="1"/>
</dbReference>
<evidence type="ECO:0000256" key="5">
    <source>
        <dbReference type="ARBA" id="ARBA00023284"/>
    </source>
</evidence>
<organism evidence="9 10">
    <name type="scientific">Streptomyces noboritoensis</name>
    <dbReference type="NCBI Taxonomy" id="67337"/>
    <lineage>
        <taxon>Bacteria</taxon>
        <taxon>Bacillati</taxon>
        <taxon>Actinomycetota</taxon>
        <taxon>Actinomycetes</taxon>
        <taxon>Kitasatosporales</taxon>
        <taxon>Streptomycetaceae</taxon>
        <taxon>Streptomyces</taxon>
    </lineage>
</organism>
<evidence type="ECO:0000256" key="2">
    <source>
        <dbReference type="ARBA" id="ARBA00022729"/>
    </source>
</evidence>
<feature type="domain" description="Thioredoxin-like fold" evidence="8">
    <location>
        <begin position="84"/>
        <end position="255"/>
    </location>
</feature>
<dbReference type="InterPro" id="IPR012336">
    <property type="entry name" value="Thioredoxin-like_fold"/>
</dbReference>